<dbReference type="GO" id="GO:0008237">
    <property type="term" value="F:metallopeptidase activity"/>
    <property type="evidence" value="ECO:0007669"/>
    <property type="project" value="InterPro"/>
</dbReference>
<dbReference type="Gene3D" id="3.40.390.10">
    <property type="entry name" value="Collagenase (Catalytic Domain)"/>
    <property type="match status" value="1"/>
</dbReference>
<keyword evidence="2" id="KW-0378">Hydrolase</keyword>
<evidence type="ECO:0000256" key="3">
    <source>
        <dbReference type="ARBA" id="ARBA00023326"/>
    </source>
</evidence>
<dbReference type="SMART" id="SM00060">
    <property type="entry name" value="FN3"/>
    <property type="match status" value="2"/>
</dbReference>
<organism evidence="7 8">
    <name type="scientific">Nocardioides bruguierae</name>
    <dbReference type="NCBI Taxonomy" id="2945102"/>
    <lineage>
        <taxon>Bacteria</taxon>
        <taxon>Bacillati</taxon>
        <taxon>Actinomycetota</taxon>
        <taxon>Actinomycetes</taxon>
        <taxon>Propionibacteriales</taxon>
        <taxon>Nocardioidaceae</taxon>
        <taxon>Nocardioides</taxon>
    </lineage>
</organism>
<dbReference type="SUPFAM" id="SSF49265">
    <property type="entry name" value="Fibronectin type III"/>
    <property type="match status" value="1"/>
</dbReference>
<protein>
    <submittedName>
        <fullName evidence="7">Fibronectin type III domain-containing protein</fullName>
    </submittedName>
</protein>
<keyword evidence="8" id="KW-1185">Reference proteome</keyword>
<dbReference type="AlphaFoldDB" id="A0A9X2IE59"/>
<feature type="compositionally biased region" description="Gly residues" evidence="4">
    <location>
        <begin position="40"/>
        <end position="49"/>
    </location>
</feature>
<evidence type="ECO:0000259" key="6">
    <source>
        <dbReference type="PROSITE" id="PS50853"/>
    </source>
</evidence>
<dbReference type="PROSITE" id="PS51257">
    <property type="entry name" value="PROKAR_LIPOPROTEIN"/>
    <property type="match status" value="1"/>
</dbReference>
<dbReference type="InterPro" id="IPR036116">
    <property type="entry name" value="FN3_sf"/>
</dbReference>
<dbReference type="PROSITE" id="PS50853">
    <property type="entry name" value="FN3"/>
    <property type="match status" value="2"/>
</dbReference>
<feature type="compositionally biased region" description="Low complexity" evidence="4">
    <location>
        <begin position="28"/>
        <end position="39"/>
    </location>
</feature>
<sequence>MVLPHRAPALVLALSLSCGLAATLAAAPAGAGTPSVPGTDGPGAGGTGEVGPSVVGTTLSRRQAEHLLRTDDTVHLDRRGRLYVVDPVPPAPPADAVGTGGPSPAARASVAALLAPAGDTFALHSRPGAERTIFLDGDGTTLGETAWGLARTGANHPAWDPAGDGAGFSATDFDAVQKVWASVAADFEAFDVDVTTQDPGSDALVRSSASDTTYGIHVVIGPSPAWGPLCSSACGGVAYVGTFPEVGGSHQPAWVFTQGTGNSPKSVAEAASHEVGHTLGLGHDGTRTSGYYTGLGLWAPIMGVGYYRPVTQWSRGSYYGATNRQDDVTILRAVLGSPVDEAGPTWALSGTFPENGTARITSMQDKDAFALGACTVGSSISVSPTAYASNLDLGITLRTTRGLRLTGAYQVTTAGDGVTAAGTGASVVVPAPAATKPPWGDLVLEVTGAAESTWSRGGYDAYGSIGQYEIDAPGCNLEPLRPAPPVSVAAAARYADTAVLTWEPGTGGDLLTTGYRVSVNGGSWRSVSARAVTFTATGLRPGAENTVAIRSVNGVVPSETVEVTVTTPPLVPPGVPGSVTVVPGTGQLALSWARPAEDGGAPLLGYELRVGGLTYRLSSGATRMTVYRLLPGTPYAITLRARNKAGYGDAITGTVSTLP</sequence>
<accession>A0A9X2IE59</accession>
<dbReference type="SUPFAM" id="SSF55486">
    <property type="entry name" value="Metalloproteases ('zincins'), catalytic domain"/>
    <property type="match status" value="1"/>
</dbReference>
<proteinExistence type="predicted"/>
<keyword evidence="3" id="KW-0624">Polysaccharide degradation</keyword>
<dbReference type="Gene3D" id="2.60.40.10">
    <property type="entry name" value="Immunoglobulins"/>
    <property type="match status" value="2"/>
</dbReference>
<dbReference type="GO" id="GO:0016798">
    <property type="term" value="F:hydrolase activity, acting on glycosyl bonds"/>
    <property type="evidence" value="ECO:0007669"/>
    <property type="project" value="UniProtKB-KW"/>
</dbReference>
<feature type="signal peptide" evidence="5">
    <location>
        <begin position="1"/>
        <end position="31"/>
    </location>
</feature>
<dbReference type="PANTHER" id="PTHR13817:SF172">
    <property type="entry name" value="IG-LIKE DOMAIN-CONTAINING PROTEIN"/>
    <property type="match status" value="1"/>
</dbReference>
<dbReference type="InterPro" id="IPR013783">
    <property type="entry name" value="Ig-like_fold"/>
</dbReference>
<evidence type="ECO:0000256" key="2">
    <source>
        <dbReference type="ARBA" id="ARBA00023295"/>
    </source>
</evidence>
<dbReference type="InterPro" id="IPR024079">
    <property type="entry name" value="MetalloPept_cat_dom_sf"/>
</dbReference>
<dbReference type="RefSeq" id="WP_250827100.1">
    <property type="nucleotide sequence ID" value="NZ_JAMOIL010000010.1"/>
</dbReference>
<dbReference type="GO" id="GO:0000272">
    <property type="term" value="P:polysaccharide catabolic process"/>
    <property type="evidence" value="ECO:0007669"/>
    <property type="project" value="UniProtKB-KW"/>
</dbReference>
<dbReference type="InterPro" id="IPR050964">
    <property type="entry name" value="Striated_Muscle_Regulatory"/>
</dbReference>
<keyword evidence="1" id="KW-0677">Repeat</keyword>
<dbReference type="Pfam" id="PF00041">
    <property type="entry name" value="fn3"/>
    <property type="match status" value="2"/>
</dbReference>
<gene>
    <name evidence="7" type="ORF">M8330_09330</name>
</gene>
<evidence type="ECO:0000256" key="5">
    <source>
        <dbReference type="SAM" id="SignalP"/>
    </source>
</evidence>
<feature type="region of interest" description="Disordered" evidence="4">
    <location>
        <begin position="28"/>
        <end position="53"/>
    </location>
</feature>
<dbReference type="InterPro" id="IPR003961">
    <property type="entry name" value="FN3_dom"/>
</dbReference>
<dbReference type="Proteomes" id="UP001139485">
    <property type="component" value="Unassembled WGS sequence"/>
</dbReference>
<keyword evidence="2" id="KW-0326">Glycosidase</keyword>
<feature type="domain" description="Fibronectin type-III" evidence="6">
    <location>
        <begin position="484"/>
        <end position="570"/>
    </location>
</feature>
<dbReference type="EMBL" id="JAMOIL010000010">
    <property type="protein sequence ID" value="MCM0620496.1"/>
    <property type="molecule type" value="Genomic_DNA"/>
</dbReference>
<dbReference type="PANTHER" id="PTHR13817">
    <property type="entry name" value="TITIN"/>
    <property type="match status" value="1"/>
</dbReference>
<evidence type="ECO:0000313" key="7">
    <source>
        <dbReference type="EMBL" id="MCM0620496.1"/>
    </source>
</evidence>
<comment type="caution">
    <text evidence="7">The sequence shown here is derived from an EMBL/GenBank/DDBJ whole genome shotgun (WGS) entry which is preliminary data.</text>
</comment>
<evidence type="ECO:0000256" key="4">
    <source>
        <dbReference type="SAM" id="MobiDB-lite"/>
    </source>
</evidence>
<keyword evidence="3" id="KW-0119">Carbohydrate metabolism</keyword>
<dbReference type="CDD" id="cd00063">
    <property type="entry name" value="FN3"/>
    <property type="match status" value="2"/>
</dbReference>
<name>A0A9X2IE59_9ACTN</name>
<feature type="domain" description="Fibronectin type-III" evidence="6">
    <location>
        <begin position="572"/>
        <end position="659"/>
    </location>
</feature>
<keyword evidence="5" id="KW-0732">Signal</keyword>
<reference evidence="7" key="1">
    <citation type="submission" date="2022-05" db="EMBL/GenBank/DDBJ databases">
        <authorList>
            <person name="Tuo L."/>
        </authorList>
    </citation>
    <scope>NUCLEOTIDE SEQUENCE</scope>
    <source>
        <strain evidence="7">BSK12Z-4</strain>
    </source>
</reference>
<feature type="chain" id="PRO_5040856199" evidence="5">
    <location>
        <begin position="32"/>
        <end position="659"/>
    </location>
</feature>
<evidence type="ECO:0000256" key="1">
    <source>
        <dbReference type="ARBA" id="ARBA00022737"/>
    </source>
</evidence>
<dbReference type="Pfam" id="PF13582">
    <property type="entry name" value="Reprolysin_3"/>
    <property type="match status" value="1"/>
</dbReference>
<evidence type="ECO:0000313" key="8">
    <source>
        <dbReference type="Proteomes" id="UP001139485"/>
    </source>
</evidence>